<dbReference type="PANTHER" id="PTHR10741">
    <property type="entry name" value="TRANSLIN AND TRANSLIN ASSOCIATED PROTEIN X"/>
    <property type="match status" value="1"/>
</dbReference>
<evidence type="ECO:0000313" key="7">
    <source>
        <dbReference type="EMBL" id="OAQ28525.1"/>
    </source>
</evidence>
<feature type="compositionally biased region" description="Basic and acidic residues" evidence="6">
    <location>
        <begin position="213"/>
        <end position="222"/>
    </location>
</feature>
<dbReference type="STRING" id="1314771.A0A197JTJ2"/>
<reference evidence="7 8" key="1">
    <citation type="submission" date="2016-05" db="EMBL/GenBank/DDBJ databases">
        <title>Genome sequencing reveals origins of a unique bacterial endosymbiosis in the earliest lineages of terrestrial Fungi.</title>
        <authorList>
            <consortium name="DOE Joint Genome Institute"/>
            <person name="Uehling J."/>
            <person name="Gryganskyi A."/>
            <person name="Hameed K."/>
            <person name="Tschaplinski T."/>
            <person name="Misztal P."/>
            <person name="Wu S."/>
            <person name="Desiro A."/>
            <person name="Vande Pol N."/>
            <person name="Du Z.-Y."/>
            <person name="Zienkiewicz A."/>
            <person name="Zienkiewicz K."/>
            <person name="Morin E."/>
            <person name="Tisserant E."/>
            <person name="Splivallo R."/>
            <person name="Hainaut M."/>
            <person name="Henrissat B."/>
            <person name="Ohm R."/>
            <person name="Kuo A."/>
            <person name="Yan J."/>
            <person name="Lipzen A."/>
            <person name="Nolan M."/>
            <person name="Labutti K."/>
            <person name="Barry K."/>
            <person name="Goldstein A."/>
            <person name="Labbe J."/>
            <person name="Schadt C."/>
            <person name="Tuskan G."/>
            <person name="Grigoriev I."/>
            <person name="Martin F."/>
            <person name="Vilgalys R."/>
            <person name="Bonito G."/>
        </authorList>
    </citation>
    <scope>NUCLEOTIDE SEQUENCE [LARGE SCALE GENOMIC DNA]</scope>
    <source>
        <strain evidence="7 8">AG-77</strain>
    </source>
</reference>
<organism evidence="7 8">
    <name type="scientific">Linnemannia elongata AG-77</name>
    <dbReference type="NCBI Taxonomy" id="1314771"/>
    <lineage>
        <taxon>Eukaryota</taxon>
        <taxon>Fungi</taxon>
        <taxon>Fungi incertae sedis</taxon>
        <taxon>Mucoromycota</taxon>
        <taxon>Mortierellomycotina</taxon>
        <taxon>Mortierellomycetes</taxon>
        <taxon>Mortierellales</taxon>
        <taxon>Mortierellaceae</taxon>
        <taxon>Linnemannia</taxon>
    </lineage>
</organism>
<sequence>MEDVDMETPPASLTELADSSLAVQQQASKGDMIRSNLGKSTLQDFGYFRDILEEHHDRRERIIKVSRDINNFSKKMIFALHRAEPKDYLPQFSAASEALIEFKEKHATVLKLFHRVAIELRGSNYYRYQRSISGAFQEYIEAMTLEYYLVHGKLMPKSALEADLVFTTTAEQMANPDLIIAIGQSPFAGEGRSGGGGGGQRGKFNKDSRKRPYNKDREDAPKRPANPTSAGEPASRPSASTSAFDGSHFTAPASPMIIETDQTTPSVPVPATTTSPTVQLTLEVTDEDYLLGIADLTGELMRLAINTLGQSLMPTLQDEDVSILSPEQRVQHILQFLRDIKSGFDGLSLTKMSPISKKMGVLKQSLQKIELACYNVKVRGAEYPPEVLRQMLMSGQDLGGGGGGGDSGIAGNEDEE</sequence>
<comment type="subcellular location">
    <subcellularLocation>
        <location evidence="2">Cytoplasm</location>
    </subcellularLocation>
    <subcellularLocation>
        <location evidence="1">Nucleus</location>
    </subcellularLocation>
</comment>
<dbReference type="Pfam" id="PF01997">
    <property type="entry name" value="Translin"/>
    <property type="match status" value="1"/>
</dbReference>
<dbReference type="Gene3D" id="1.20.58.190">
    <property type="entry name" value="Translin, domain 1"/>
    <property type="match status" value="1"/>
</dbReference>
<keyword evidence="8" id="KW-1185">Reference proteome</keyword>
<feature type="compositionally biased region" description="Gly residues" evidence="6">
    <location>
        <begin position="191"/>
        <end position="201"/>
    </location>
</feature>
<keyword evidence="4" id="KW-0963">Cytoplasm</keyword>
<dbReference type="InterPro" id="IPR016069">
    <property type="entry name" value="Translin_C"/>
</dbReference>
<evidence type="ECO:0000313" key="8">
    <source>
        <dbReference type="Proteomes" id="UP000078512"/>
    </source>
</evidence>
<dbReference type="InterPro" id="IPR036081">
    <property type="entry name" value="Translin_sf"/>
</dbReference>
<dbReference type="AlphaFoldDB" id="A0A197JTJ2"/>
<evidence type="ECO:0000256" key="4">
    <source>
        <dbReference type="ARBA" id="ARBA00022490"/>
    </source>
</evidence>
<dbReference type="GO" id="GO:0005634">
    <property type="term" value="C:nucleus"/>
    <property type="evidence" value="ECO:0007669"/>
    <property type="project" value="UniProtKB-SubCell"/>
</dbReference>
<dbReference type="InterPro" id="IPR016068">
    <property type="entry name" value="Translin_N"/>
</dbReference>
<dbReference type="GO" id="GO:0005737">
    <property type="term" value="C:cytoplasm"/>
    <property type="evidence" value="ECO:0007669"/>
    <property type="project" value="UniProtKB-SubCell"/>
</dbReference>
<feature type="region of interest" description="Disordered" evidence="6">
    <location>
        <begin position="189"/>
        <end position="251"/>
    </location>
</feature>
<dbReference type="EMBL" id="KV442048">
    <property type="protein sequence ID" value="OAQ28525.1"/>
    <property type="molecule type" value="Genomic_DNA"/>
</dbReference>
<name>A0A197JTJ2_9FUNG</name>
<evidence type="ECO:0000256" key="5">
    <source>
        <dbReference type="ARBA" id="ARBA00023242"/>
    </source>
</evidence>
<feature type="region of interest" description="Disordered" evidence="6">
    <location>
        <begin position="394"/>
        <end position="416"/>
    </location>
</feature>
<accession>A0A197JTJ2</accession>
<feature type="compositionally biased region" description="Gly residues" evidence="6">
    <location>
        <begin position="397"/>
        <end position="408"/>
    </location>
</feature>
<keyword evidence="5" id="KW-0539">Nucleus</keyword>
<evidence type="ECO:0000256" key="3">
    <source>
        <dbReference type="ARBA" id="ARBA00005902"/>
    </source>
</evidence>
<proteinExistence type="inferred from homology"/>
<protein>
    <submittedName>
        <fullName evidence="7">Translin</fullName>
    </submittedName>
</protein>
<dbReference type="Proteomes" id="UP000078512">
    <property type="component" value="Unassembled WGS sequence"/>
</dbReference>
<comment type="similarity">
    <text evidence="3">Belongs to the translin family.</text>
</comment>
<dbReference type="InterPro" id="IPR002848">
    <property type="entry name" value="Translin_fam"/>
</dbReference>
<evidence type="ECO:0000256" key="6">
    <source>
        <dbReference type="SAM" id="MobiDB-lite"/>
    </source>
</evidence>
<dbReference type="SUPFAM" id="SSF74784">
    <property type="entry name" value="Translin"/>
    <property type="match status" value="1"/>
</dbReference>
<evidence type="ECO:0000256" key="1">
    <source>
        <dbReference type="ARBA" id="ARBA00004123"/>
    </source>
</evidence>
<dbReference type="GO" id="GO:0043565">
    <property type="term" value="F:sequence-specific DNA binding"/>
    <property type="evidence" value="ECO:0007669"/>
    <property type="project" value="InterPro"/>
</dbReference>
<dbReference type="OrthoDB" id="31005at2759"/>
<dbReference type="CDD" id="cd14820">
    <property type="entry name" value="TRAX"/>
    <property type="match status" value="1"/>
</dbReference>
<gene>
    <name evidence="7" type="ORF">K457DRAFT_32948</name>
</gene>
<evidence type="ECO:0000256" key="2">
    <source>
        <dbReference type="ARBA" id="ARBA00004496"/>
    </source>
</evidence>
<dbReference type="Gene3D" id="1.20.58.200">
    <property type="entry name" value="Translin, domain 2"/>
    <property type="match status" value="1"/>
</dbReference>